<feature type="transmembrane region" description="Helical" evidence="6">
    <location>
        <begin position="63"/>
        <end position="88"/>
    </location>
</feature>
<keyword evidence="2 6" id="KW-0812">Transmembrane</keyword>
<dbReference type="InterPro" id="IPR019109">
    <property type="entry name" value="MamF_MmsF"/>
</dbReference>
<keyword evidence="4 6" id="KW-0472">Membrane</keyword>
<keyword evidence="3 6" id="KW-1133">Transmembrane helix</keyword>
<dbReference type="Pfam" id="PF09685">
    <property type="entry name" value="MamF_MmsF"/>
    <property type="match status" value="1"/>
</dbReference>
<evidence type="ECO:0000313" key="8">
    <source>
        <dbReference type="Proteomes" id="UP001219037"/>
    </source>
</evidence>
<dbReference type="EMBL" id="CP121252">
    <property type="protein sequence ID" value="WFP16865.1"/>
    <property type="molecule type" value="Genomic_DNA"/>
</dbReference>
<evidence type="ECO:0000256" key="3">
    <source>
        <dbReference type="ARBA" id="ARBA00022989"/>
    </source>
</evidence>
<reference evidence="7 8" key="1">
    <citation type="submission" date="2023-04" db="EMBL/GenBank/DDBJ databases">
        <title>Funneling lignin-derived compounds into biodiesel using alkali-halophilic Citricoccus sp. P2.</title>
        <authorList>
            <person name="Luo C.-B."/>
        </authorList>
    </citation>
    <scope>NUCLEOTIDE SEQUENCE [LARGE SCALE GENOMIC DNA]</scope>
    <source>
        <strain evidence="7 8">P2</strain>
    </source>
</reference>
<keyword evidence="8" id="KW-1185">Reference proteome</keyword>
<feature type="compositionally biased region" description="Low complexity" evidence="5">
    <location>
        <begin position="11"/>
        <end position="25"/>
    </location>
</feature>
<gene>
    <name evidence="7" type="ORF">P8192_01700</name>
</gene>
<dbReference type="RefSeq" id="WP_278157980.1">
    <property type="nucleotide sequence ID" value="NZ_CP121252.1"/>
</dbReference>
<comment type="subcellular location">
    <subcellularLocation>
        <location evidence="1">Membrane</location>
        <topology evidence="1">Multi-pass membrane protein</topology>
    </subcellularLocation>
</comment>
<evidence type="ECO:0000256" key="4">
    <source>
        <dbReference type="ARBA" id="ARBA00023136"/>
    </source>
</evidence>
<evidence type="ECO:0000256" key="5">
    <source>
        <dbReference type="SAM" id="MobiDB-lite"/>
    </source>
</evidence>
<name>A0ABY8H6U2_9MICC</name>
<evidence type="ECO:0000256" key="2">
    <source>
        <dbReference type="ARBA" id="ARBA00022692"/>
    </source>
</evidence>
<sequence>MSNPYSDDHQNQPQQMPQYPQYPYQGASGGPGIYPDPPSMPQQHPQYGAPGGMYRPATGALPWGLGLLILIPIPVLSALVASIAMLIAGRSARHKGPLAEANGRHAANWGLTYLLLTVVLIGAHVAILFALDGEGSTTFFPIGIPITLWLIAGVVHLVVTIIGLVKASKNLEYRGLGLPLLR</sequence>
<evidence type="ECO:0000256" key="6">
    <source>
        <dbReference type="SAM" id="Phobius"/>
    </source>
</evidence>
<feature type="region of interest" description="Disordered" evidence="5">
    <location>
        <begin position="1"/>
        <end position="51"/>
    </location>
</feature>
<protein>
    <submittedName>
        <fullName evidence="7">DUF4870 domain-containing protein</fullName>
    </submittedName>
</protein>
<dbReference type="Proteomes" id="UP001219037">
    <property type="component" value="Chromosome"/>
</dbReference>
<feature type="transmembrane region" description="Helical" evidence="6">
    <location>
        <begin position="142"/>
        <end position="165"/>
    </location>
</feature>
<organism evidence="7 8">
    <name type="scientific">Citricoccus muralis</name>
    <dbReference type="NCBI Taxonomy" id="169134"/>
    <lineage>
        <taxon>Bacteria</taxon>
        <taxon>Bacillati</taxon>
        <taxon>Actinomycetota</taxon>
        <taxon>Actinomycetes</taxon>
        <taxon>Micrococcales</taxon>
        <taxon>Micrococcaceae</taxon>
        <taxon>Citricoccus</taxon>
    </lineage>
</organism>
<feature type="transmembrane region" description="Helical" evidence="6">
    <location>
        <begin position="109"/>
        <end position="130"/>
    </location>
</feature>
<evidence type="ECO:0000313" key="7">
    <source>
        <dbReference type="EMBL" id="WFP16865.1"/>
    </source>
</evidence>
<proteinExistence type="predicted"/>
<evidence type="ECO:0000256" key="1">
    <source>
        <dbReference type="ARBA" id="ARBA00004141"/>
    </source>
</evidence>
<accession>A0ABY8H6U2</accession>
<feature type="compositionally biased region" description="Basic and acidic residues" evidence="5">
    <location>
        <begin position="1"/>
        <end position="10"/>
    </location>
</feature>